<evidence type="ECO:0000313" key="2">
    <source>
        <dbReference type="EMBL" id="GCB29760.1"/>
    </source>
</evidence>
<keyword evidence="3" id="KW-1185">Reference proteome</keyword>
<protein>
    <submittedName>
        <fullName evidence="2">Peptidase U32</fullName>
    </submittedName>
</protein>
<dbReference type="Proteomes" id="UP000287361">
    <property type="component" value="Unassembled WGS sequence"/>
</dbReference>
<sequence length="809" mass="90715">MSGVNRPELLSPAGSMESLKAAVNGGCDAVYLGGKQFSARQYAGNFDLKELEDACDYCHLRGVKVYVTVNTVYKDEELAGFLTYIRSLYEMGVDALIMQDTGAERLVKAHFPDFPLHASTQMTCNSLADVKYWEGRGFDKIVLSRELSLEEIRHITENTEAEIETFVHGALCVCYSGQCIMSSMLGGRSGNRGRCAQTCRLPYTLYKGYDSMAEGYLLSPKDVMTVEILPQLIEAGIASLKIEGRMKSPEYVAGVTRIYRKYIDLYFENPEEYKVDPADIKALQQLFNRGGFTEGYYTSFAGWEMMSIERPKSWGLKVGIVDKYLPKYKKVTIRTREPLVPGDGLEIWTQTEPHVGTNVSKHSKAGEVITITLEGDINKNDVVYRTFGKALQDELKKTYEKDTRKLPIYGMLRVKEGEPISLQLWDNGGNSVFVSGSIVEPAGSSPMLPMKLRENISKMGATPFVLADLQTDIDRYIYVNISEVNRVRRAACEALEAAILKKSKRKAKDDAVYAKPEKQPMQLRKKLTAVVTNMGQLDAVLQARGICRVYYEAAADLEKNLDKILAKCRKAGVTLYAALPRVAREWNAEAEQPMIDRLIASEIDGFLVRAAGQFAQVQKSGKKIVVDYNLNAMNRQTVEYWKEQGADNVCLSVEANLQEINRMGDKDCEMVVYGYLPLMKTQQCPIGNYVGGKDGHKFCTERSNEDLYFLRDRKGVKFPLMTDCERCVCTILNGKPLFTLKFYDEILESTTGLVRLDFTKEGPGRAERIAKAYGEMTADAERMSPATRNLLGEMSEKGSTKGHFFRGVE</sequence>
<organism evidence="2 3">
    <name type="scientific">Anaerotignum faecicola</name>
    <dbReference type="NCBI Taxonomy" id="2358141"/>
    <lineage>
        <taxon>Bacteria</taxon>
        <taxon>Bacillati</taxon>
        <taxon>Bacillota</taxon>
        <taxon>Clostridia</taxon>
        <taxon>Lachnospirales</taxon>
        <taxon>Anaerotignaceae</taxon>
        <taxon>Anaerotignum</taxon>
    </lineage>
</organism>
<accession>A0A401LE03</accession>
<dbReference type="InterPro" id="IPR051454">
    <property type="entry name" value="RNA/ubiquinone_mod_enzymes"/>
</dbReference>
<dbReference type="InterPro" id="IPR020988">
    <property type="entry name" value="Pept_U32_collagenase"/>
</dbReference>
<dbReference type="AlphaFoldDB" id="A0A401LE03"/>
<dbReference type="PANTHER" id="PTHR30217">
    <property type="entry name" value="PEPTIDASE U32 FAMILY"/>
    <property type="match status" value="1"/>
</dbReference>
<dbReference type="EMBL" id="BHVZ01000002">
    <property type="protein sequence ID" value="GCB29760.1"/>
    <property type="molecule type" value="Genomic_DNA"/>
</dbReference>
<gene>
    <name evidence="2" type="ORF">KGMB03357_14210</name>
</gene>
<dbReference type="OrthoDB" id="9807498at2"/>
<reference evidence="2 3" key="1">
    <citation type="submission" date="2018-10" db="EMBL/GenBank/DDBJ databases">
        <title>Draft Genome Sequence of Anaerotignum sp. KCTC 15736.</title>
        <authorList>
            <person name="Choi S.H."/>
            <person name="Kim J.S."/>
            <person name="Kang S.W."/>
            <person name="Lee J.S."/>
            <person name="Park S.H."/>
        </authorList>
    </citation>
    <scope>NUCLEOTIDE SEQUENCE [LARGE SCALE GENOMIC DNA]</scope>
    <source>
        <strain evidence="2 3">KCTC 15736</strain>
    </source>
</reference>
<dbReference type="PANTHER" id="PTHR30217:SF10">
    <property type="entry name" value="23S RRNA 5-HYDROXYCYTIDINE C2501 SYNTHASE"/>
    <property type="match status" value="1"/>
</dbReference>
<comment type="caution">
    <text evidence="2">The sequence shown here is derived from an EMBL/GenBank/DDBJ whole genome shotgun (WGS) entry which is preliminary data.</text>
</comment>
<proteinExistence type="predicted"/>
<evidence type="ECO:0000313" key="3">
    <source>
        <dbReference type="Proteomes" id="UP000287361"/>
    </source>
</evidence>
<evidence type="ECO:0000259" key="1">
    <source>
        <dbReference type="Pfam" id="PF12392"/>
    </source>
</evidence>
<dbReference type="InterPro" id="IPR001539">
    <property type="entry name" value="Peptidase_U32"/>
</dbReference>
<dbReference type="Pfam" id="PF12392">
    <property type="entry name" value="DUF3656"/>
    <property type="match status" value="1"/>
</dbReference>
<name>A0A401LE03_9FIRM</name>
<dbReference type="Pfam" id="PF01136">
    <property type="entry name" value="Peptidase_U32"/>
    <property type="match status" value="2"/>
</dbReference>
<dbReference type="PROSITE" id="PS01276">
    <property type="entry name" value="PEPTIDASE_U32"/>
    <property type="match status" value="1"/>
</dbReference>
<feature type="domain" description="Peptidase U32 collagenase" evidence="1">
    <location>
        <begin position="383"/>
        <end position="499"/>
    </location>
</feature>